<dbReference type="GO" id="GO:0048038">
    <property type="term" value="F:quinone binding"/>
    <property type="evidence" value="ECO:0007669"/>
    <property type="project" value="UniProtKB-KW"/>
</dbReference>
<evidence type="ECO:0000259" key="13">
    <source>
        <dbReference type="PROSITE" id="PS51379"/>
    </source>
</evidence>
<keyword evidence="3 12" id="KW-0874">Quinone</keyword>
<dbReference type="Gene3D" id="3.30.70.3270">
    <property type="match status" value="1"/>
</dbReference>
<comment type="subunit">
    <text evidence="12">NDH-1 is composed of 14 different subunits. Subunits NuoA, H, J, K, L, M, N constitute the membrane sector of the complex.</text>
</comment>
<sequence length="145" mass="16447">MIEFIKEIVLGLWSLIVGMRITAREFFTPKITVQYPHETEVMPARFRGHIELIGDEEGNTRCVACGMCVRACPSGCIKVSGEKLEGSKKKIATVYELDFTKCSLCGSCIESCNFGAIQFSRVYNHVSTKKEDFYYNLIKDLEEKK</sequence>
<evidence type="ECO:0000256" key="1">
    <source>
        <dbReference type="ARBA" id="ARBA00022475"/>
    </source>
</evidence>
<dbReference type="GO" id="GO:0005506">
    <property type="term" value="F:iron ion binding"/>
    <property type="evidence" value="ECO:0007669"/>
    <property type="project" value="UniProtKB-UniRule"/>
</dbReference>
<dbReference type="PROSITE" id="PS00198">
    <property type="entry name" value="4FE4S_FER_1"/>
    <property type="match status" value="1"/>
</dbReference>
<evidence type="ECO:0000256" key="7">
    <source>
        <dbReference type="ARBA" id="ARBA00023004"/>
    </source>
</evidence>
<feature type="binding site" evidence="12">
    <location>
        <position position="102"/>
    </location>
    <ligand>
        <name>[4Fe-4S] cluster</name>
        <dbReference type="ChEBI" id="CHEBI:49883"/>
        <label>2</label>
    </ligand>
</feature>
<keyword evidence="5" id="KW-0677">Repeat</keyword>
<feature type="binding site" evidence="12">
    <location>
        <position position="108"/>
    </location>
    <ligand>
        <name>[4Fe-4S] cluster</name>
        <dbReference type="ChEBI" id="CHEBI:49883"/>
        <label>2</label>
    </ligand>
</feature>
<dbReference type="PANTHER" id="PTHR10849">
    <property type="entry name" value="NADH DEHYDROGENASE UBIQUINONE IRON-SULFUR PROTEIN 8, MITOCHONDRIAL"/>
    <property type="match status" value="1"/>
</dbReference>
<evidence type="ECO:0000256" key="3">
    <source>
        <dbReference type="ARBA" id="ARBA00022719"/>
    </source>
</evidence>
<gene>
    <name evidence="12" type="primary">nuoI</name>
    <name evidence="14" type="ordered locus">DP1316</name>
</gene>
<comment type="subcellular location">
    <subcellularLocation>
        <location evidence="12">Cell inner membrane</location>
        <topology evidence="12">Peripheral membrane protein</topology>
    </subcellularLocation>
</comment>
<comment type="catalytic activity">
    <reaction evidence="12">
        <text>a quinone + NADH + 5 H(+)(in) = a quinol + NAD(+) + 4 H(+)(out)</text>
        <dbReference type="Rhea" id="RHEA:57888"/>
        <dbReference type="ChEBI" id="CHEBI:15378"/>
        <dbReference type="ChEBI" id="CHEBI:24646"/>
        <dbReference type="ChEBI" id="CHEBI:57540"/>
        <dbReference type="ChEBI" id="CHEBI:57945"/>
        <dbReference type="ChEBI" id="CHEBI:132124"/>
    </reaction>
</comment>
<evidence type="ECO:0000256" key="4">
    <source>
        <dbReference type="ARBA" id="ARBA00022723"/>
    </source>
</evidence>
<feature type="binding site" evidence="12">
    <location>
        <position position="105"/>
    </location>
    <ligand>
        <name>[4Fe-4S] cluster</name>
        <dbReference type="ChEBI" id="CHEBI:49883"/>
        <label>2</label>
    </ligand>
</feature>
<keyword evidence="7 12" id="KW-0408">Iron</keyword>
<feature type="binding site" evidence="12">
    <location>
        <position position="65"/>
    </location>
    <ligand>
        <name>[4Fe-4S] cluster</name>
        <dbReference type="ChEBI" id="CHEBI:49883"/>
        <label>1</label>
    </ligand>
</feature>
<evidence type="ECO:0000256" key="11">
    <source>
        <dbReference type="ARBA" id="ARBA00023136"/>
    </source>
</evidence>
<dbReference type="AlphaFoldDB" id="Q6ANM9"/>
<keyword evidence="12" id="KW-0997">Cell inner membrane</keyword>
<feature type="domain" description="4Fe-4S ferredoxin-type" evidence="13">
    <location>
        <begin position="93"/>
        <end position="122"/>
    </location>
</feature>
<keyword evidence="10 12" id="KW-0830">Ubiquinone</keyword>
<protein>
    <recommendedName>
        <fullName evidence="12">NADH-quinone oxidoreductase subunit I</fullName>
        <ecNumber evidence="12">7.1.1.-</ecNumber>
    </recommendedName>
    <alternativeName>
        <fullName evidence="12">NADH dehydrogenase I subunit I</fullName>
    </alternativeName>
    <alternativeName>
        <fullName evidence="12">NDH-1 subunit I</fullName>
    </alternativeName>
</protein>
<dbReference type="PROSITE" id="PS51379">
    <property type="entry name" value="4FE4S_FER_2"/>
    <property type="match status" value="2"/>
</dbReference>
<keyword evidence="6 12" id="KW-1278">Translocase</keyword>
<keyword evidence="2 12" id="KW-0004">4Fe-4S</keyword>
<feature type="domain" description="4Fe-4S ferredoxin-type" evidence="13">
    <location>
        <begin position="48"/>
        <end position="82"/>
    </location>
</feature>
<dbReference type="InterPro" id="IPR010226">
    <property type="entry name" value="NADH_quinone_OxRdtase_chainI"/>
</dbReference>
<evidence type="ECO:0000256" key="12">
    <source>
        <dbReference type="HAMAP-Rule" id="MF_01351"/>
    </source>
</evidence>
<evidence type="ECO:0000256" key="6">
    <source>
        <dbReference type="ARBA" id="ARBA00022967"/>
    </source>
</evidence>
<dbReference type="RefSeq" id="WP_011188557.1">
    <property type="nucleotide sequence ID" value="NC_006138.1"/>
</dbReference>
<evidence type="ECO:0000313" key="14">
    <source>
        <dbReference type="EMBL" id="CAG36045.1"/>
    </source>
</evidence>
<dbReference type="InterPro" id="IPR017900">
    <property type="entry name" value="4Fe4S_Fe_S_CS"/>
</dbReference>
<dbReference type="GO" id="GO:0050136">
    <property type="term" value="F:NADH dehydrogenase (quinone) (non-electrogenic) activity"/>
    <property type="evidence" value="ECO:0007669"/>
    <property type="project" value="UniProtKB-UniRule"/>
</dbReference>
<reference evidence="15" key="1">
    <citation type="journal article" date="2004" name="Environ. Microbiol.">
        <title>The genome of Desulfotalea psychrophila, a sulfate-reducing bacterium from permanently cold Arctic sediments.</title>
        <authorList>
            <person name="Rabus R."/>
            <person name="Ruepp A."/>
            <person name="Frickey T."/>
            <person name="Rattei T."/>
            <person name="Fartmann B."/>
            <person name="Stark M."/>
            <person name="Bauer M."/>
            <person name="Zibat A."/>
            <person name="Lombardot T."/>
            <person name="Becker I."/>
            <person name="Amann J."/>
            <person name="Gellner K."/>
            <person name="Teeling H."/>
            <person name="Leuschner W.D."/>
            <person name="Gloeckner F.-O."/>
            <person name="Lupas A.N."/>
            <person name="Amann R."/>
            <person name="Klenk H.-P."/>
        </authorList>
    </citation>
    <scope>NUCLEOTIDE SEQUENCE [LARGE SCALE GENOMIC DNA]</scope>
    <source>
        <strain evidence="15">DSM 12343 / LSv54</strain>
    </source>
</reference>
<feature type="binding site" evidence="12">
    <location>
        <position position="112"/>
    </location>
    <ligand>
        <name>[4Fe-4S] cluster</name>
        <dbReference type="ChEBI" id="CHEBI:49883"/>
        <label>1</label>
    </ligand>
</feature>
<keyword evidence="8 12" id="KW-0411">Iron-sulfur</keyword>
<evidence type="ECO:0000256" key="9">
    <source>
        <dbReference type="ARBA" id="ARBA00023027"/>
    </source>
</evidence>
<dbReference type="GO" id="GO:0005886">
    <property type="term" value="C:plasma membrane"/>
    <property type="evidence" value="ECO:0007669"/>
    <property type="project" value="UniProtKB-SubCell"/>
</dbReference>
<name>Q6ANM9_DESPS</name>
<feature type="binding site" evidence="12">
    <location>
        <position position="68"/>
    </location>
    <ligand>
        <name>[4Fe-4S] cluster</name>
        <dbReference type="ChEBI" id="CHEBI:49883"/>
        <label>1</label>
    </ligand>
</feature>
<evidence type="ECO:0000313" key="15">
    <source>
        <dbReference type="Proteomes" id="UP000000602"/>
    </source>
</evidence>
<dbReference type="eggNOG" id="COG1143">
    <property type="taxonomic scope" value="Bacteria"/>
</dbReference>
<dbReference type="PANTHER" id="PTHR10849:SF24">
    <property type="entry name" value="NADH-QUINONE OXIDOREDUCTASE SUBUNIT I 2"/>
    <property type="match status" value="1"/>
</dbReference>
<dbReference type="GO" id="GO:0051539">
    <property type="term" value="F:4 iron, 4 sulfur cluster binding"/>
    <property type="evidence" value="ECO:0007669"/>
    <property type="project" value="UniProtKB-KW"/>
</dbReference>
<comment type="cofactor">
    <cofactor evidence="12">
        <name>[4Fe-4S] cluster</name>
        <dbReference type="ChEBI" id="CHEBI:49883"/>
    </cofactor>
    <text evidence="12">Binds 2 [4Fe-4S] clusters per subunit.</text>
</comment>
<keyword evidence="4 12" id="KW-0479">Metal-binding</keyword>
<dbReference type="OrthoDB" id="9808559at2"/>
<accession>Q6ANM9</accession>
<comment type="function">
    <text evidence="12">NDH-1 shuttles electrons from NADH, via FMN and iron-sulfur (Fe-S) centers, to quinones in the respiratory chain. The immediate electron acceptor for the enzyme in this species is believed to be ubiquinone. Couples the redox reaction to proton translocation (for every two electrons transferred, four hydrogen ions are translocated across the cytoplasmic membrane), and thus conserves the redox energy in a proton gradient.</text>
</comment>
<comment type="similarity">
    <text evidence="12">Belongs to the complex I 23 kDa subunit family.</text>
</comment>
<feature type="binding site" evidence="12">
    <location>
        <position position="62"/>
    </location>
    <ligand>
        <name>[4Fe-4S] cluster</name>
        <dbReference type="ChEBI" id="CHEBI:49883"/>
        <label>1</label>
    </ligand>
</feature>
<dbReference type="HOGENOM" id="CLU_067218_4_3_7"/>
<dbReference type="EC" id="7.1.1.-" evidence="12"/>
<dbReference type="Proteomes" id="UP000000602">
    <property type="component" value="Chromosome"/>
</dbReference>
<evidence type="ECO:0000256" key="2">
    <source>
        <dbReference type="ARBA" id="ARBA00022485"/>
    </source>
</evidence>
<dbReference type="HAMAP" id="MF_01351">
    <property type="entry name" value="NDH1_NuoI"/>
    <property type="match status" value="1"/>
</dbReference>
<dbReference type="SUPFAM" id="SSF54862">
    <property type="entry name" value="4Fe-4S ferredoxins"/>
    <property type="match status" value="1"/>
</dbReference>
<proteinExistence type="inferred from homology"/>
<organism evidence="14 15">
    <name type="scientific">Desulfotalea psychrophila (strain LSv54 / DSM 12343)</name>
    <dbReference type="NCBI Taxonomy" id="177439"/>
    <lineage>
        <taxon>Bacteria</taxon>
        <taxon>Pseudomonadati</taxon>
        <taxon>Thermodesulfobacteriota</taxon>
        <taxon>Desulfobulbia</taxon>
        <taxon>Desulfobulbales</taxon>
        <taxon>Desulfocapsaceae</taxon>
        <taxon>Desulfotalea</taxon>
    </lineage>
</organism>
<keyword evidence="9 12" id="KW-0520">NAD</keyword>
<evidence type="ECO:0000256" key="5">
    <source>
        <dbReference type="ARBA" id="ARBA00022737"/>
    </source>
</evidence>
<dbReference type="STRING" id="177439.DP1316"/>
<feature type="binding site" evidence="12">
    <location>
        <position position="72"/>
    </location>
    <ligand>
        <name>[4Fe-4S] cluster</name>
        <dbReference type="ChEBI" id="CHEBI:49883"/>
        <label>2</label>
    </ligand>
</feature>
<dbReference type="Pfam" id="PF12838">
    <property type="entry name" value="Fer4_7"/>
    <property type="match status" value="1"/>
</dbReference>
<evidence type="ECO:0000256" key="8">
    <source>
        <dbReference type="ARBA" id="ARBA00023014"/>
    </source>
</evidence>
<dbReference type="EMBL" id="CR522870">
    <property type="protein sequence ID" value="CAG36045.1"/>
    <property type="molecule type" value="Genomic_DNA"/>
</dbReference>
<evidence type="ECO:0000256" key="10">
    <source>
        <dbReference type="ARBA" id="ARBA00023075"/>
    </source>
</evidence>
<keyword evidence="15" id="KW-1185">Reference proteome</keyword>
<dbReference type="InterPro" id="IPR017896">
    <property type="entry name" value="4Fe4S_Fe-S-bd"/>
</dbReference>
<dbReference type="KEGG" id="dps:DP1316"/>
<keyword evidence="11 12" id="KW-0472">Membrane</keyword>
<keyword evidence="1 12" id="KW-1003">Cell membrane</keyword>